<dbReference type="Gene3D" id="1.10.8.430">
    <property type="entry name" value="Helical domain of apoptotic protease-activating factors"/>
    <property type="match status" value="1"/>
</dbReference>
<dbReference type="PANTHER" id="PTHR36766">
    <property type="entry name" value="PLANT BROAD-SPECTRUM MILDEW RESISTANCE PROTEIN RPW8"/>
    <property type="match status" value="1"/>
</dbReference>
<dbReference type="Pfam" id="PF00931">
    <property type="entry name" value="NB-ARC"/>
    <property type="match status" value="1"/>
</dbReference>
<dbReference type="InterPro" id="IPR002182">
    <property type="entry name" value="NB-ARC"/>
</dbReference>
<dbReference type="GO" id="GO:0043531">
    <property type="term" value="F:ADP binding"/>
    <property type="evidence" value="ECO:0007669"/>
    <property type="project" value="InterPro"/>
</dbReference>
<organism evidence="2 3">
    <name type="scientific">Elaeis guineensis var. tenera</name>
    <name type="common">Oil palm</name>
    <dbReference type="NCBI Taxonomy" id="51953"/>
    <lineage>
        <taxon>Eukaryota</taxon>
        <taxon>Viridiplantae</taxon>
        <taxon>Streptophyta</taxon>
        <taxon>Embryophyta</taxon>
        <taxon>Tracheophyta</taxon>
        <taxon>Spermatophyta</taxon>
        <taxon>Magnoliopsida</taxon>
        <taxon>Liliopsida</taxon>
        <taxon>Arecaceae</taxon>
        <taxon>Arecoideae</taxon>
        <taxon>Cocoseae</taxon>
        <taxon>Elaeidinae</taxon>
        <taxon>Elaeis</taxon>
    </lineage>
</organism>
<evidence type="ECO:0000313" key="2">
    <source>
        <dbReference type="Proteomes" id="UP000504607"/>
    </source>
</evidence>
<dbReference type="InterPro" id="IPR027417">
    <property type="entry name" value="P-loop_NTPase"/>
</dbReference>
<dbReference type="RefSeq" id="XP_019703438.1">
    <property type="nucleotide sequence ID" value="XM_019847879.1"/>
</dbReference>
<keyword evidence="2" id="KW-1185">Reference proteome</keyword>
<dbReference type="InterPro" id="IPR042197">
    <property type="entry name" value="Apaf_helical"/>
</dbReference>
<evidence type="ECO:0000313" key="3">
    <source>
        <dbReference type="RefSeq" id="XP_019703438.1"/>
    </source>
</evidence>
<protein>
    <submittedName>
        <fullName evidence="3">Disease resistance protein RGA1</fullName>
    </submittedName>
</protein>
<name>A0A6J0PE83_ELAGV</name>
<dbReference type="PRINTS" id="PR00364">
    <property type="entry name" value="DISEASERSIST"/>
</dbReference>
<dbReference type="KEGG" id="egu:109505395"/>
<dbReference type="Proteomes" id="UP000504607">
    <property type="component" value="Unplaced"/>
</dbReference>
<reference evidence="3" key="1">
    <citation type="submission" date="2025-08" db="UniProtKB">
        <authorList>
            <consortium name="RefSeq"/>
        </authorList>
    </citation>
    <scope>IDENTIFICATION</scope>
</reference>
<sequence length="336" mass="38255">MSDNELENLKNLVGNLDKIYTNINYIEEQLKDYNSKQRSVTRETSSVIQVIVFGRRRETDMILDVLLASADEPESSMTCGAGTSSYPSLGVLPIVGIGGVGKTTLTQLIYNHERVVKHFELRKWVYVSDNFDVKRISKELVVYDSVYAQIWDDISLDGLLGRLRDATRNKRFLFVLDDVWDETGSKWEKLRSALTSGAKGSMVLVTTQSPIVAEVMGTMDPIDLKSLQEDDFWRLFEHCAFGENNLEEERREKLQTIGRKISEKLHGLPLAGKVVGSLLKSKLNENSWNMILESEWWENEYVLDNILPSLALSYEHLNANLKQCFATAPCFPRAMF</sequence>
<proteinExistence type="predicted"/>
<dbReference type="SUPFAM" id="SSF52540">
    <property type="entry name" value="P-loop containing nucleoside triphosphate hydrolases"/>
    <property type="match status" value="1"/>
</dbReference>
<dbReference type="GeneID" id="109505395"/>
<dbReference type="InParanoid" id="A0A6J0PE83"/>
<gene>
    <name evidence="3" type="primary">LOC109505395</name>
</gene>
<dbReference type="Gene3D" id="3.40.50.300">
    <property type="entry name" value="P-loop containing nucleotide triphosphate hydrolases"/>
    <property type="match status" value="1"/>
</dbReference>
<dbReference type="AlphaFoldDB" id="A0A6J0PE83"/>
<dbReference type="PANTHER" id="PTHR36766:SF70">
    <property type="entry name" value="DISEASE RESISTANCE PROTEIN RGA4"/>
    <property type="match status" value="1"/>
</dbReference>
<accession>A0A6J0PE83</accession>
<evidence type="ECO:0000259" key="1">
    <source>
        <dbReference type="Pfam" id="PF00931"/>
    </source>
</evidence>
<dbReference type="OrthoDB" id="693152at2759"/>
<feature type="domain" description="NB-ARC" evidence="1">
    <location>
        <begin position="88"/>
        <end position="243"/>
    </location>
</feature>